<feature type="compositionally biased region" description="Basic and acidic residues" evidence="8">
    <location>
        <begin position="344"/>
        <end position="353"/>
    </location>
</feature>
<proteinExistence type="predicted"/>
<comment type="catalytic activity">
    <reaction evidence="7">
        <text>a 5'-end (5'-triphosphoguanosine)-ribonucleoside in mRNA + S-adenosyl-L-methionine = a 5'-end (N(7)-methyl 5'-triphosphoguanosine)-ribonucleoside in mRNA + S-adenosyl-L-homocysteine</text>
        <dbReference type="Rhea" id="RHEA:67008"/>
        <dbReference type="Rhea" id="RHEA-COMP:17166"/>
        <dbReference type="Rhea" id="RHEA-COMP:17167"/>
        <dbReference type="ChEBI" id="CHEBI:57856"/>
        <dbReference type="ChEBI" id="CHEBI:59789"/>
        <dbReference type="ChEBI" id="CHEBI:156461"/>
        <dbReference type="ChEBI" id="CHEBI:167617"/>
        <dbReference type="EC" id="2.1.1.56"/>
    </reaction>
</comment>
<evidence type="ECO:0000313" key="10">
    <source>
        <dbReference type="EMBL" id="KAK9813088.1"/>
    </source>
</evidence>
<sequence>MDHRQLEATRSHYDQHSLQYATQEEAIQARQQGEALPLKNLHNTIKKLLINRFAGGKDSLLDLACGRGGDIWKWINAGIRYVKGVDLAPKEIEEAQIRFEEARRQRRDMQLAAEFLCTPELGRSLWSPEDPANGQQRLYDAVSCMFALHYFFETEASLHMFMRNVSRNLKDGGYFFGCVPDGRTVVSVLMDEKRVHGRDVYDHKMLRLEALWQGQAQSFGTKYLCAIGDTVTAGHEKSKGSVEFLVFKSTLIGVAAQHGLKPVMHYHYPELERLLSPADCREDQPGFLKHFNPKFPPESDASLAVASALNATFVFQKTSAKEGQAPQPAGQHQHHSQSYAGQKRQRDGSRDPYKQPSAPQAANAQRQDDQAPGSRTAPEEGVESDIIFSGPMKSEI</sequence>
<keyword evidence="2" id="KW-0489">Methyltransferase</keyword>
<evidence type="ECO:0000256" key="7">
    <source>
        <dbReference type="ARBA" id="ARBA00044712"/>
    </source>
</evidence>
<accession>A0AAW1PWT5</accession>
<organism evidence="10 11">
    <name type="scientific">[Myrmecia] bisecta</name>
    <dbReference type="NCBI Taxonomy" id="41462"/>
    <lineage>
        <taxon>Eukaryota</taxon>
        <taxon>Viridiplantae</taxon>
        <taxon>Chlorophyta</taxon>
        <taxon>core chlorophytes</taxon>
        <taxon>Trebouxiophyceae</taxon>
        <taxon>Trebouxiales</taxon>
        <taxon>Trebouxiaceae</taxon>
        <taxon>Myrmecia</taxon>
    </lineage>
</organism>
<dbReference type="Pfam" id="PF03291">
    <property type="entry name" value="mRNA_G-N7_MeTrfase"/>
    <property type="match status" value="1"/>
</dbReference>
<evidence type="ECO:0000256" key="4">
    <source>
        <dbReference type="ARBA" id="ARBA00022691"/>
    </source>
</evidence>
<keyword evidence="5" id="KW-0694">RNA-binding</keyword>
<name>A0AAW1PWT5_9CHLO</name>
<dbReference type="Gene3D" id="3.40.50.150">
    <property type="entry name" value="Vaccinia Virus protein VP39"/>
    <property type="match status" value="1"/>
</dbReference>
<evidence type="ECO:0000256" key="3">
    <source>
        <dbReference type="ARBA" id="ARBA00022679"/>
    </source>
</evidence>
<evidence type="ECO:0000313" key="11">
    <source>
        <dbReference type="Proteomes" id="UP001489004"/>
    </source>
</evidence>
<evidence type="ECO:0000259" key="9">
    <source>
        <dbReference type="PROSITE" id="PS51562"/>
    </source>
</evidence>
<dbReference type="GO" id="GO:0003723">
    <property type="term" value="F:RNA binding"/>
    <property type="evidence" value="ECO:0007669"/>
    <property type="project" value="UniProtKB-KW"/>
</dbReference>
<evidence type="ECO:0000256" key="6">
    <source>
        <dbReference type="ARBA" id="ARBA00023042"/>
    </source>
</evidence>
<dbReference type="PROSITE" id="PS51562">
    <property type="entry name" value="RNA_CAP0_MT"/>
    <property type="match status" value="1"/>
</dbReference>
<feature type="domain" description="MRNA cap 0 methyltransferase" evidence="9">
    <location>
        <begin position="33"/>
        <end position="318"/>
    </location>
</feature>
<dbReference type="EMBL" id="JALJOR010000008">
    <property type="protein sequence ID" value="KAK9813088.1"/>
    <property type="molecule type" value="Genomic_DNA"/>
</dbReference>
<gene>
    <name evidence="10" type="ORF">WJX72_008788</name>
</gene>
<dbReference type="InterPro" id="IPR039753">
    <property type="entry name" value="RG7MT1"/>
</dbReference>
<dbReference type="SUPFAM" id="SSF53335">
    <property type="entry name" value="S-adenosyl-L-methionine-dependent methyltransferases"/>
    <property type="match status" value="1"/>
</dbReference>
<feature type="region of interest" description="Disordered" evidence="8">
    <location>
        <begin position="319"/>
        <end position="396"/>
    </location>
</feature>
<reference evidence="10 11" key="1">
    <citation type="journal article" date="2024" name="Nat. Commun.">
        <title>Phylogenomics reveals the evolutionary origins of lichenization in chlorophyte algae.</title>
        <authorList>
            <person name="Puginier C."/>
            <person name="Libourel C."/>
            <person name="Otte J."/>
            <person name="Skaloud P."/>
            <person name="Haon M."/>
            <person name="Grisel S."/>
            <person name="Petersen M."/>
            <person name="Berrin J.G."/>
            <person name="Delaux P.M."/>
            <person name="Dal Grande F."/>
            <person name="Keller J."/>
        </authorList>
    </citation>
    <scope>NUCLEOTIDE SEQUENCE [LARGE SCALE GENOMIC DNA]</scope>
    <source>
        <strain evidence="10 11">SAG 2043</strain>
    </source>
</reference>
<dbReference type="AlphaFoldDB" id="A0AAW1PWT5"/>
<evidence type="ECO:0000256" key="8">
    <source>
        <dbReference type="SAM" id="MobiDB-lite"/>
    </source>
</evidence>
<dbReference type="PANTHER" id="PTHR12189:SF2">
    <property type="entry name" value="MRNA CAP GUANINE-N7 METHYLTRANSFERASE"/>
    <property type="match status" value="1"/>
</dbReference>
<dbReference type="Proteomes" id="UP001489004">
    <property type="component" value="Unassembled WGS sequence"/>
</dbReference>
<dbReference type="GO" id="GO:0005634">
    <property type="term" value="C:nucleus"/>
    <property type="evidence" value="ECO:0007669"/>
    <property type="project" value="TreeGrafter"/>
</dbReference>
<keyword evidence="11" id="KW-1185">Reference proteome</keyword>
<evidence type="ECO:0000256" key="2">
    <source>
        <dbReference type="ARBA" id="ARBA00022603"/>
    </source>
</evidence>
<comment type="caution">
    <text evidence="10">The sequence shown here is derived from an EMBL/GenBank/DDBJ whole genome shotgun (WGS) entry which is preliminary data.</text>
</comment>
<dbReference type="CDD" id="cd02440">
    <property type="entry name" value="AdoMet_MTases"/>
    <property type="match status" value="1"/>
</dbReference>
<dbReference type="InterPro" id="IPR029063">
    <property type="entry name" value="SAM-dependent_MTases_sf"/>
</dbReference>
<dbReference type="EC" id="2.1.1.56" evidence="1"/>
<keyword evidence="4" id="KW-0949">S-adenosyl-L-methionine</keyword>
<dbReference type="GO" id="GO:0004482">
    <property type="term" value="F:mRNA 5'-cap (guanine-N7-)-methyltransferase activity"/>
    <property type="evidence" value="ECO:0007669"/>
    <property type="project" value="UniProtKB-EC"/>
</dbReference>
<evidence type="ECO:0000256" key="1">
    <source>
        <dbReference type="ARBA" id="ARBA00011926"/>
    </source>
</evidence>
<dbReference type="PANTHER" id="PTHR12189">
    <property type="entry name" value="MRNA GUANINE-7- METHYLTRANSFERASE"/>
    <property type="match status" value="1"/>
</dbReference>
<dbReference type="InterPro" id="IPR004971">
    <property type="entry name" value="mRNA_G-N7_MeTrfase_dom"/>
</dbReference>
<evidence type="ECO:0000256" key="5">
    <source>
        <dbReference type="ARBA" id="ARBA00022884"/>
    </source>
</evidence>
<keyword evidence="6" id="KW-0506">mRNA capping</keyword>
<protein>
    <recommendedName>
        <fullName evidence="1">mRNA (guanine-N(7))-methyltransferase</fullName>
        <ecNumber evidence="1">2.1.1.56</ecNumber>
    </recommendedName>
</protein>
<keyword evidence="3" id="KW-0808">Transferase</keyword>
<keyword evidence="6" id="KW-0507">mRNA processing</keyword>